<dbReference type="GO" id="GO:0016788">
    <property type="term" value="F:hydrolase activity, acting on ester bonds"/>
    <property type="evidence" value="ECO:0007669"/>
    <property type="project" value="InterPro"/>
</dbReference>
<feature type="signal peptide" evidence="5">
    <location>
        <begin position="1"/>
        <end position="22"/>
    </location>
</feature>
<dbReference type="InterPro" id="IPR001087">
    <property type="entry name" value="GDSL"/>
</dbReference>
<dbReference type="InterPro" id="IPR035669">
    <property type="entry name" value="SGNH_plant_lipase-like"/>
</dbReference>
<dbReference type="EMBL" id="OU503054">
    <property type="protein sequence ID" value="CAI9783306.1"/>
    <property type="molecule type" value="Genomic_DNA"/>
</dbReference>
<keyword evidence="3" id="KW-0442">Lipid degradation</keyword>
<dbReference type="Pfam" id="PF00657">
    <property type="entry name" value="Lipase_GDSL"/>
    <property type="match status" value="1"/>
</dbReference>
<evidence type="ECO:0000313" key="7">
    <source>
        <dbReference type="Proteomes" id="UP000834106"/>
    </source>
</evidence>
<name>A0AAD2ABI1_9LAMI</name>
<evidence type="ECO:0000256" key="1">
    <source>
        <dbReference type="ARBA" id="ARBA00008668"/>
    </source>
</evidence>
<protein>
    <recommendedName>
        <fullName evidence="8">GDSL esterase/lipase At5g03610-like</fullName>
    </recommendedName>
</protein>
<proteinExistence type="inferred from homology"/>
<evidence type="ECO:0008006" key="8">
    <source>
        <dbReference type="Google" id="ProtNLM"/>
    </source>
</evidence>
<dbReference type="PANTHER" id="PTHR46020:SF32">
    <property type="entry name" value="GDSL ESTERASE_LIPASE"/>
    <property type="match status" value="1"/>
</dbReference>
<dbReference type="GO" id="GO:0016042">
    <property type="term" value="P:lipid catabolic process"/>
    <property type="evidence" value="ECO:0007669"/>
    <property type="project" value="UniProtKB-KW"/>
</dbReference>
<evidence type="ECO:0000256" key="5">
    <source>
        <dbReference type="SAM" id="SignalP"/>
    </source>
</evidence>
<dbReference type="Proteomes" id="UP000834106">
    <property type="component" value="Chromosome 19"/>
</dbReference>
<comment type="similarity">
    <text evidence="1">Belongs to the 'GDSL' lipolytic enzyme family.</text>
</comment>
<dbReference type="InterPro" id="IPR036514">
    <property type="entry name" value="SGNH_hydro_sf"/>
</dbReference>
<dbReference type="SUPFAM" id="SSF52266">
    <property type="entry name" value="SGNH hydrolase"/>
    <property type="match status" value="1"/>
</dbReference>
<gene>
    <name evidence="6" type="ORF">FPE_LOCUS30736</name>
</gene>
<keyword evidence="7" id="KW-1185">Reference proteome</keyword>
<organism evidence="6 7">
    <name type="scientific">Fraxinus pennsylvanica</name>
    <dbReference type="NCBI Taxonomy" id="56036"/>
    <lineage>
        <taxon>Eukaryota</taxon>
        <taxon>Viridiplantae</taxon>
        <taxon>Streptophyta</taxon>
        <taxon>Embryophyta</taxon>
        <taxon>Tracheophyta</taxon>
        <taxon>Spermatophyta</taxon>
        <taxon>Magnoliopsida</taxon>
        <taxon>eudicotyledons</taxon>
        <taxon>Gunneridae</taxon>
        <taxon>Pentapetalae</taxon>
        <taxon>asterids</taxon>
        <taxon>lamiids</taxon>
        <taxon>Lamiales</taxon>
        <taxon>Oleaceae</taxon>
        <taxon>Oleeae</taxon>
        <taxon>Fraxinus</taxon>
    </lineage>
</organism>
<dbReference type="Gene3D" id="3.40.50.1110">
    <property type="entry name" value="SGNH hydrolase"/>
    <property type="match status" value="1"/>
</dbReference>
<keyword evidence="2" id="KW-0378">Hydrolase</keyword>
<accession>A0AAD2ABI1</accession>
<evidence type="ECO:0000313" key="6">
    <source>
        <dbReference type="EMBL" id="CAI9783306.1"/>
    </source>
</evidence>
<keyword evidence="4" id="KW-0443">Lipid metabolism</keyword>
<evidence type="ECO:0000256" key="3">
    <source>
        <dbReference type="ARBA" id="ARBA00022963"/>
    </source>
</evidence>
<dbReference type="AlphaFoldDB" id="A0AAD2ABI1"/>
<feature type="chain" id="PRO_5042208011" description="GDSL esterase/lipase At5g03610-like" evidence="5">
    <location>
        <begin position="23"/>
        <end position="369"/>
    </location>
</feature>
<evidence type="ECO:0000256" key="2">
    <source>
        <dbReference type="ARBA" id="ARBA00022801"/>
    </source>
</evidence>
<keyword evidence="5" id="KW-0732">Signal</keyword>
<dbReference type="PANTHER" id="PTHR46020">
    <property type="entry name" value="OSJNBB0059K02.9 PROTEIN"/>
    <property type="match status" value="1"/>
</dbReference>
<reference evidence="6" key="1">
    <citation type="submission" date="2023-05" db="EMBL/GenBank/DDBJ databases">
        <authorList>
            <person name="Huff M."/>
        </authorList>
    </citation>
    <scope>NUCLEOTIDE SEQUENCE</scope>
</reference>
<sequence>MEFLIIFFHCLLLTTGYSGVQGSSHHHHHHHHHHRHRHQHDLHDSHLAYGFRPTKLFVFGDSYADTGNIRKSLANSWNEPYGSTFPGKPAGRFSDGRILTDYFAKFLGLKSPVAYTWMNLGKQKWLNGMNFAYGGSGVFDTFGDLLPNMSTQIDFFEKLINDSVYTKWDLQSCAVLVSLSGNDYGSYLANGGAFQGLASFISKVINQLAVNLKRVRGLGARKVVVTSLPPLGCLPRSTGTPFQQCNATENIAVAYHNLLLQQAVEKLNNETRNSAISIVDLFRSFTTVIEQKRDYLGNLKFEAPLKPCCIGKSDGYFCGSVDDNGAKMYTVCHDPKSAFFWDSAHPTEAGWHTVFTILEPSFDRIFKYQ</sequence>
<dbReference type="CDD" id="cd01837">
    <property type="entry name" value="SGNH_plant_lipase_like"/>
    <property type="match status" value="1"/>
</dbReference>
<evidence type="ECO:0000256" key="4">
    <source>
        <dbReference type="ARBA" id="ARBA00023098"/>
    </source>
</evidence>